<evidence type="ECO:0000313" key="3">
    <source>
        <dbReference type="EMBL" id="CAJ50434.1"/>
    </source>
</evidence>
<dbReference type="RefSeq" id="WP_012418464.1">
    <property type="nucleotide sequence ID" value="NC_010645.1"/>
</dbReference>
<dbReference type="STRING" id="360910.BAV2824"/>
<dbReference type="GO" id="GO:0008320">
    <property type="term" value="F:protein transmembrane transporter activity"/>
    <property type="evidence" value="ECO:0007669"/>
    <property type="project" value="TreeGrafter"/>
</dbReference>
<keyword evidence="1" id="KW-0732">Signal</keyword>
<dbReference type="PANTHER" id="PTHR34597">
    <property type="entry name" value="SLR1661 PROTEIN"/>
    <property type="match status" value="1"/>
</dbReference>
<dbReference type="Pfam" id="PF03865">
    <property type="entry name" value="ShlB"/>
    <property type="match status" value="1"/>
</dbReference>
<dbReference type="EMBL" id="AM167904">
    <property type="protein sequence ID" value="CAJ50434.1"/>
    <property type="molecule type" value="Genomic_DNA"/>
</dbReference>
<organism evidence="3 4">
    <name type="scientific">Bordetella avium (strain 197N)</name>
    <dbReference type="NCBI Taxonomy" id="360910"/>
    <lineage>
        <taxon>Bacteria</taxon>
        <taxon>Pseudomonadati</taxon>
        <taxon>Pseudomonadota</taxon>
        <taxon>Betaproteobacteria</taxon>
        <taxon>Burkholderiales</taxon>
        <taxon>Alcaligenaceae</taxon>
        <taxon>Bordetella</taxon>
    </lineage>
</organism>
<dbReference type="Gene3D" id="2.40.160.50">
    <property type="entry name" value="membrane protein fhac: a member of the omp85/tpsb transporter family"/>
    <property type="match status" value="1"/>
</dbReference>
<dbReference type="InterPro" id="IPR005565">
    <property type="entry name" value="Hemolysn_activator_HlyB_C"/>
</dbReference>
<evidence type="ECO:0000259" key="2">
    <source>
        <dbReference type="Pfam" id="PF03865"/>
    </source>
</evidence>
<dbReference type="Proteomes" id="UP000001977">
    <property type="component" value="Chromosome"/>
</dbReference>
<dbReference type="GO" id="GO:0098046">
    <property type="term" value="C:type V protein secretion system complex"/>
    <property type="evidence" value="ECO:0007669"/>
    <property type="project" value="TreeGrafter"/>
</dbReference>
<feature type="chain" id="PRO_5004211897" evidence="1">
    <location>
        <begin position="26"/>
        <end position="537"/>
    </location>
</feature>
<evidence type="ECO:0000313" key="4">
    <source>
        <dbReference type="Proteomes" id="UP000001977"/>
    </source>
</evidence>
<dbReference type="HOGENOM" id="CLU_506873_0_0_4"/>
<dbReference type="PANTHER" id="PTHR34597:SF3">
    <property type="entry name" value="OUTER MEMBRANE TRANSPORTER CDIB"/>
    <property type="match status" value="1"/>
</dbReference>
<accession>Q2KVQ9</accession>
<protein>
    <submittedName>
        <fullName evidence="3">Hemolysin/hemagglutin accessory protein</fullName>
    </submittedName>
</protein>
<dbReference type="GO" id="GO:0046819">
    <property type="term" value="P:protein secretion by the type V secretion system"/>
    <property type="evidence" value="ECO:0007669"/>
    <property type="project" value="TreeGrafter"/>
</dbReference>
<dbReference type="OrthoDB" id="8641701at2"/>
<evidence type="ECO:0000256" key="1">
    <source>
        <dbReference type="SAM" id="SignalP"/>
    </source>
</evidence>
<feature type="domain" description="Haemolysin activator HlyB C-terminal" evidence="2">
    <location>
        <begin position="203"/>
        <end position="495"/>
    </location>
</feature>
<sequence length="537" mass="59182">MMKGFILKARLAILISLFISTPGQTQSIGNEINRVIQDAAERSVNRTQQATERAEQAYNSVNVETISSIDPQALYGVVNTYKGPWKTPKYGPVAVDMLGSSWLKKQGNLSRDDLLKTIANRLIQDGYIFFRISVVDNDGPQLEIVPLEVKLIDNGLQLKNIIQIKPGSFFKLSQLQIALFQLNNKGESSYKADIANIDDVIYLSFTEQRRSAVTTILNINNYDKRDMYGYTGTASLLASDLLNLNESLGLSYTGNMATVDQRSFSAYNGFLSVPVLGYDLSFVYGQSFDRNQLDLLQSTLKATRKTENYGVGVKSNFIFPDGNTLGSVGALLYRNNSRFRIYDTDIAAQTYSYRAAEFSGNVSYRRSSLYASGQASLTRSFSYSNGDAFTILRTHAEVGDRLPHQFRYRVSVNTQNRVGGASLPSSELFYAGSPTRVRLPFDFEPLAGERGFNVSSTLSYDTVYSGIHRGWVAIGAISPFVGLDYGRTNVGYASTASVGLNIAMGQNNLQLYIPKVLSTSASGRGSSGVFLTLQAQF</sequence>
<reference evidence="3 4" key="1">
    <citation type="journal article" date="2006" name="J. Bacteriol.">
        <title>Comparison of the genome sequence of the poultry pathogen Bordetella avium with those of B. bronchiseptica, B. pertussis, and B. parapertussis reveals extensive diversity in surface structures associated with host interaction.</title>
        <authorList>
            <person name="Sebaihia M."/>
            <person name="Preston A."/>
            <person name="Maskell D.J."/>
            <person name="Kuzmiak H."/>
            <person name="Connell T.D."/>
            <person name="King N.D."/>
            <person name="Orndorff P.E."/>
            <person name="Miyamoto D.M."/>
            <person name="Thomson N.R."/>
            <person name="Harris D."/>
            <person name="Goble A."/>
            <person name="Lord A."/>
            <person name="Murphy L."/>
            <person name="Quail M.A."/>
            <person name="Rutter S."/>
            <person name="Squares R."/>
            <person name="Squares S."/>
            <person name="Woodward J."/>
            <person name="Parkhill J."/>
            <person name="Temple L.M."/>
        </authorList>
    </citation>
    <scope>NUCLEOTIDE SEQUENCE [LARGE SCALE GENOMIC DNA]</scope>
    <source>
        <strain evidence="3 4">197N</strain>
    </source>
</reference>
<dbReference type="InterPro" id="IPR051544">
    <property type="entry name" value="TPS_OM_transporter"/>
</dbReference>
<keyword evidence="4" id="KW-1185">Reference proteome</keyword>
<gene>
    <name evidence="3" type="primary">hagA1</name>
    <name evidence="3" type="ordered locus">BAV2824</name>
</gene>
<proteinExistence type="predicted"/>
<feature type="signal peptide" evidence="1">
    <location>
        <begin position="1"/>
        <end position="25"/>
    </location>
</feature>
<name>Q2KVQ9_BORA1</name>
<dbReference type="AlphaFoldDB" id="Q2KVQ9"/>
<dbReference type="KEGG" id="bav:BAV2824"/>